<evidence type="ECO:0000313" key="1">
    <source>
        <dbReference type="EMBL" id="KKM76050.1"/>
    </source>
</evidence>
<proteinExistence type="predicted"/>
<accession>A0A0F9MH83</accession>
<organism evidence="1">
    <name type="scientific">marine sediment metagenome</name>
    <dbReference type="NCBI Taxonomy" id="412755"/>
    <lineage>
        <taxon>unclassified sequences</taxon>
        <taxon>metagenomes</taxon>
        <taxon>ecological metagenomes</taxon>
    </lineage>
</organism>
<sequence length="60" mass="7235">MATFFRCDVCRLETRLIRDLYGVKFSKRDGTTKTLKFDICEKCKGKMFKPVKEYRFKIED</sequence>
<protein>
    <submittedName>
        <fullName evidence="1">Uncharacterized protein</fullName>
    </submittedName>
</protein>
<dbReference type="AlphaFoldDB" id="A0A0F9MH83"/>
<gene>
    <name evidence="1" type="ORF">LCGC14_1384100</name>
</gene>
<name>A0A0F9MH83_9ZZZZ</name>
<reference evidence="1" key="1">
    <citation type="journal article" date="2015" name="Nature">
        <title>Complex archaea that bridge the gap between prokaryotes and eukaryotes.</title>
        <authorList>
            <person name="Spang A."/>
            <person name="Saw J.H."/>
            <person name="Jorgensen S.L."/>
            <person name="Zaremba-Niedzwiedzka K."/>
            <person name="Martijn J."/>
            <person name="Lind A.E."/>
            <person name="van Eijk R."/>
            <person name="Schleper C."/>
            <person name="Guy L."/>
            <person name="Ettema T.J."/>
        </authorList>
    </citation>
    <scope>NUCLEOTIDE SEQUENCE</scope>
</reference>
<dbReference type="EMBL" id="LAZR01008872">
    <property type="protein sequence ID" value="KKM76050.1"/>
    <property type="molecule type" value="Genomic_DNA"/>
</dbReference>
<comment type="caution">
    <text evidence="1">The sequence shown here is derived from an EMBL/GenBank/DDBJ whole genome shotgun (WGS) entry which is preliminary data.</text>
</comment>